<reference evidence="2" key="1">
    <citation type="journal article" date="2017" name="Plant J.">
        <title>The pomegranate (Punica granatum L.) genome and the genomics of punicalagin biosynthesis.</title>
        <authorList>
            <person name="Qin G."/>
            <person name="Xu C."/>
            <person name="Ming R."/>
            <person name="Tang H."/>
            <person name="Guyot R."/>
            <person name="Kramer E.M."/>
            <person name="Hu Y."/>
            <person name="Yi X."/>
            <person name="Qi Y."/>
            <person name="Xu X."/>
            <person name="Gao Z."/>
            <person name="Pan H."/>
            <person name="Jian J."/>
            <person name="Tian Y."/>
            <person name="Yue Z."/>
            <person name="Xu Y."/>
        </authorList>
    </citation>
    <scope>NUCLEOTIDE SEQUENCE [LARGE SCALE GENOMIC DNA]</scope>
    <source>
        <strain evidence="2">cv. Dabenzi</strain>
    </source>
</reference>
<dbReference type="AlphaFoldDB" id="A0A218XMD4"/>
<organism evidence="1 2">
    <name type="scientific">Punica granatum</name>
    <name type="common">Pomegranate</name>
    <dbReference type="NCBI Taxonomy" id="22663"/>
    <lineage>
        <taxon>Eukaryota</taxon>
        <taxon>Viridiplantae</taxon>
        <taxon>Streptophyta</taxon>
        <taxon>Embryophyta</taxon>
        <taxon>Tracheophyta</taxon>
        <taxon>Spermatophyta</taxon>
        <taxon>Magnoliopsida</taxon>
        <taxon>eudicotyledons</taxon>
        <taxon>Gunneridae</taxon>
        <taxon>Pentapetalae</taxon>
        <taxon>rosids</taxon>
        <taxon>malvids</taxon>
        <taxon>Myrtales</taxon>
        <taxon>Lythraceae</taxon>
        <taxon>Punica</taxon>
    </lineage>
</organism>
<evidence type="ECO:0000313" key="2">
    <source>
        <dbReference type="Proteomes" id="UP000197138"/>
    </source>
</evidence>
<name>A0A218XMD4_PUNGR</name>
<gene>
    <name evidence="1" type="ORF">CDL15_Pgr010981</name>
</gene>
<dbReference type="Proteomes" id="UP000197138">
    <property type="component" value="Unassembled WGS sequence"/>
</dbReference>
<sequence length="78" mass="9246">MQTTDDTEEQKRREQLLACSFSRGGVAVAIQLHFIVKNNEKLLHERKQSHFIVKNDKKLLHERKHQTDNQTFLKQKTC</sequence>
<proteinExistence type="predicted"/>
<comment type="caution">
    <text evidence="1">The sequence shown here is derived from an EMBL/GenBank/DDBJ whole genome shotgun (WGS) entry which is preliminary data.</text>
</comment>
<evidence type="ECO:0000313" key="1">
    <source>
        <dbReference type="EMBL" id="OWM86157.1"/>
    </source>
</evidence>
<accession>A0A218XMD4</accession>
<dbReference type="EMBL" id="MTKT01001090">
    <property type="protein sequence ID" value="OWM86157.1"/>
    <property type="molecule type" value="Genomic_DNA"/>
</dbReference>
<protein>
    <submittedName>
        <fullName evidence="1">Uncharacterized protein</fullName>
    </submittedName>
</protein>